<feature type="compositionally biased region" description="Basic residues" evidence="1">
    <location>
        <begin position="46"/>
        <end position="55"/>
    </location>
</feature>
<feature type="compositionally biased region" description="Polar residues" evidence="1">
    <location>
        <begin position="35"/>
        <end position="45"/>
    </location>
</feature>
<keyword evidence="3" id="KW-1185">Reference proteome</keyword>
<reference evidence="2 3" key="1">
    <citation type="submission" date="2015-01" db="EMBL/GenBank/DDBJ databases">
        <title>The Genome Sequence of Cryptococcus gattii Ram5.</title>
        <authorList>
            <consortium name="The Broad Institute Genomics Platform"/>
            <person name="Cuomo C."/>
            <person name="Litvintseva A."/>
            <person name="Chen Y."/>
            <person name="Heitman J."/>
            <person name="Sun S."/>
            <person name="Springer D."/>
            <person name="Dromer F."/>
            <person name="Young S."/>
            <person name="Zeng Q."/>
            <person name="Gargeya S."/>
            <person name="Abouelleil A."/>
            <person name="Alvarado L."/>
            <person name="Chapman S.B."/>
            <person name="Gainer-Dewar J."/>
            <person name="Goldberg J."/>
            <person name="Griggs A."/>
            <person name="Gujja S."/>
            <person name="Hansen M."/>
            <person name="Howarth C."/>
            <person name="Imamovic A."/>
            <person name="Larimer J."/>
            <person name="Murphy C."/>
            <person name="Naylor J."/>
            <person name="Pearson M."/>
            <person name="Priest M."/>
            <person name="Roberts A."/>
            <person name="Saif S."/>
            <person name="Shea T."/>
            <person name="Sykes S."/>
            <person name="Wortman J."/>
            <person name="Nusbaum C."/>
            <person name="Birren B."/>
        </authorList>
    </citation>
    <scope>NUCLEOTIDE SEQUENCE [LARGE SCALE GENOMIC DNA]</scope>
    <source>
        <strain evidence="2 3">Ram5</strain>
    </source>
</reference>
<evidence type="ECO:0000313" key="3">
    <source>
        <dbReference type="Proteomes" id="UP000053392"/>
    </source>
</evidence>
<feature type="region of interest" description="Disordered" evidence="1">
    <location>
        <begin position="1"/>
        <end position="77"/>
    </location>
</feature>
<name>A0A0D0V9Z3_9TREE</name>
<dbReference type="AlphaFoldDB" id="A0A0D0V9Z3"/>
<evidence type="ECO:0000256" key="1">
    <source>
        <dbReference type="SAM" id="MobiDB-lite"/>
    </source>
</evidence>
<evidence type="ECO:0000313" key="2">
    <source>
        <dbReference type="EMBL" id="KIR41575.1"/>
    </source>
</evidence>
<protein>
    <submittedName>
        <fullName evidence="2">Uncharacterized protein</fullName>
    </submittedName>
</protein>
<dbReference type="HOGENOM" id="CLU_154006_0_0_1"/>
<sequence>MSALSQHSTTSLNTKKSSTKPPSSILSPRIPSPTNVPSSVDSPNPQHHHHDHVHAHSPTGAKHTGLGIPPGEGFPPMNGMDPKCGGCGLVIDQESGGVVVAFGCAKCKEKVSADTNLLLLSDGSPVCGNCSYQVSSIPG</sequence>
<feature type="compositionally biased region" description="Low complexity" evidence="1">
    <location>
        <begin position="8"/>
        <end position="33"/>
    </location>
</feature>
<dbReference type="Proteomes" id="UP000053392">
    <property type="component" value="Unassembled WGS sequence"/>
</dbReference>
<dbReference type="EMBL" id="KN847900">
    <property type="protein sequence ID" value="KIR41575.1"/>
    <property type="molecule type" value="Genomic_DNA"/>
</dbReference>
<gene>
    <name evidence="2" type="ORF">I313_02707</name>
</gene>
<accession>A0A0D0V9Z3</accession>
<organism evidence="2 3">
    <name type="scientific">Cryptococcus deuterogattii Ram5</name>
    <dbReference type="NCBI Taxonomy" id="1296110"/>
    <lineage>
        <taxon>Eukaryota</taxon>
        <taxon>Fungi</taxon>
        <taxon>Dikarya</taxon>
        <taxon>Basidiomycota</taxon>
        <taxon>Agaricomycotina</taxon>
        <taxon>Tremellomycetes</taxon>
        <taxon>Tremellales</taxon>
        <taxon>Cryptococcaceae</taxon>
        <taxon>Cryptococcus</taxon>
        <taxon>Cryptococcus gattii species complex</taxon>
    </lineage>
</organism>
<proteinExistence type="predicted"/>
<dbReference type="OrthoDB" id="2987153at2759"/>